<evidence type="ECO:0000313" key="2">
    <source>
        <dbReference type="Proteomes" id="UP000595897"/>
    </source>
</evidence>
<protein>
    <submittedName>
        <fullName evidence="1">Uncharacterized protein</fullName>
    </submittedName>
</protein>
<dbReference type="EMBL" id="AP024169">
    <property type="protein sequence ID" value="BCN30464.1"/>
    <property type="molecule type" value="Genomic_DNA"/>
</dbReference>
<dbReference type="KEGG" id="ahb:bsdtb5_17590"/>
<accession>A0A7R7EKL4</accession>
<reference evidence="1 2" key="1">
    <citation type="submission" date="2020-11" db="EMBL/GenBank/DDBJ databases">
        <title>Draft genome sequencing of a Lachnospiraceae strain isolated from anoxic soil subjected to BSD treatment.</title>
        <authorList>
            <person name="Uek A."/>
            <person name="Tonouchi A."/>
        </authorList>
    </citation>
    <scope>NUCLEOTIDE SEQUENCE [LARGE SCALE GENOMIC DNA]</scope>
    <source>
        <strain evidence="1 2">TB5</strain>
    </source>
</reference>
<keyword evidence="2" id="KW-1185">Reference proteome</keyword>
<organism evidence="1 2">
    <name type="scientific">Anaeromicropila herbilytica</name>
    <dbReference type="NCBI Taxonomy" id="2785025"/>
    <lineage>
        <taxon>Bacteria</taxon>
        <taxon>Bacillati</taxon>
        <taxon>Bacillota</taxon>
        <taxon>Clostridia</taxon>
        <taxon>Lachnospirales</taxon>
        <taxon>Lachnospiraceae</taxon>
        <taxon>Anaeromicropila</taxon>
    </lineage>
</organism>
<evidence type="ECO:0000313" key="1">
    <source>
        <dbReference type="EMBL" id="BCN30464.1"/>
    </source>
</evidence>
<name>A0A7R7EKL4_9FIRM</name>
<proteinExistence type="predicted"/>
<dbReference type="RefSeq" id="WP_271715680.1">
    <property type="nucleotide sequence ID" value="NZ_AP024169.1"/>
</dbReference>
<dbReference type="AlphaFoldDB" id="A0A7R7EKL4"/>
<dbReference type="Proteomes" id="UP000595897">
    <property type="component" value="Chromosome"/>
</dbReference>
<sequence>MIRWYNKLYTDTLAGKKQKKIRKIIEAGKVSVGVYVIAFASNSQNLFDIFSANELLFPHMKRMDHDIIGIAYTREGAIYLLQEIIEEIYHNTGGLDARSYLKFDEY</sequence>
<gene>
    <name evidence="1" type="ORF">bsdtb5_17590</name>
</gene>